<sequence length="450" mass="51850">MRRDSVRSVFEHLNFELSNEERLLEKLEKGWKELENDLRIILKRKEEENNVEEEKIIDSNKLCLLAKAVVRFAENIGGFRLLRIDDQAQVLKESLYPVLLLRFCSLRLFPNNDRLFDLANIPLALLLPTSSFSALRDCTVELIIRIRAARRPTDLPLSDQQLAICAAVCLCRLEGAGECASGGATSTASFNGMTANTFINAWDEQSDQLGQAVCRRIREKFSSLLNYSLNVSRLQQHPIPAQCGFGPTPLRTDLLDRQNLASLFESLKKCKELYSHFLNANICKNIPFELFSPKINLIENNRKRKILENEEENNKKEFLLKNKILSPEINKKEEEIIKINNNQQQQINKKLDMPILRQVLEQQQQIIPSPTINNNLNNGLSLRERHKEMALLLERPPLISILDEKEEEEGKEDLVIVVEEEEKNKNNVEEEKEEEEEEQPLNLCLRDGAN</sequence>
<gene>
    <name evidence="1" type="ORF">MENTE1834_LOCUS684</name>
</gene>
<accession>A0ACB0XL72</accession>
<organism evidence="1 2">
    <name type="scientific">Meloidogyne enterolobii</name>
    <name type="common">Root-knot nematode worm</name>
    <name type="synonym">Meloidogyne mayaguensis</name>
    <dbReference type="NCBI Taxonomy" id="390850"/>
    <lineage>
        <taxon>Eukaryota</taxon>
        <taxon>Metazoa</taxon>
        <taxon>Ecdysozoa</taxon>
        <taxon>Nematoda</taxon>
        <taxon>Chromadorea</taxon>
        <taxon>Rhabditida</taxon>
        <taxon>Tylenchina</taxon>
        <taxon>Tylenchomorpha</taxon>
        <taxon>Tylenchoidea</taxon>
        <taxon>Meloidogynidae</taxon>
        <taxon>Meloidogyninae</taxon>
        <taxon>Meloidogyne</taxon>
    </lineage>
</organism>
<keyword evidence="2" id="KW-1185">Reference proteome</keyword>
<evidence type="ECO:0000313" key="1">
    <source>
        <dbReference type="EMBL" id="CAK5007109.1"/>
    </source>
</evidence>
<evidence type="ECO:0000313" key="2">
    <source>
        <dbReference type="Proteomes" id="UP001497535"/>
    </source>
</evidence>
<comment type="caution">
    <text evidence="1">The sequence shown here is derived from an EMBL/GenBank/DDBJ whole genome shotgun (WGS) entry which is preliminary data.</text>
</comment>
<proteinExistence type="predicted"/>
<name>A0ACB0XL72_MELEN</name>
<protein>
    <submittedName>
        <fullName evidence="1">Uncharacterized protein</fullName>
    </submittedName>
</protein>
<dbReference type="EMBL" id="CAVMJV010000001">
    <property type="protein sequence ID" value="CAK5007109.1"/>
    <property type="molecule type" value="Genomic_DNA"/>
</dbReference>
<reference evidence="1" key="1">
    <citation type="submission" date="2023-11" db="EMBL/GenBank/DDBJ databases">
        <authorList>
            <person name="Poullet M."/>
        </authorList>
    </citation>
    <scope>NUCLEOTIDE SEQUENCE</scope>
    <source>
        <strain evidence="1">E1834</strain>
    </source>
</reference>
<dbReference type="Proteomes" id="UP001497535">
    <property type="component" value="Unassembled WGS sequence"/>
</dbReference>